<comment type="caution">
    <text evidence="1">The sequence shown here is derived from an EMBL/GenBank/DDBJ whole genome shotgun (WGS) entry which is preliminary data.</text>
</comment>
<gene>
    <name evidence="2" type="ORF">DY000_02022485</name>
    <name evidence="1" type="ORF">F2Q70_00030153</name>
</gene>
<proteinExistence type="predicted"/>
<reference evidence="1" key="1">
    <citation type="submission" date="2019-12" db="EMBL/GenBank/DDBJ databases">
        <title>Genome sequencing and annotation of Brassica cretica.</title>
        <authorList>
            <person name="Studholme D.J."/>
            <person name="Sarris P.F."/>
        </authorList>
    </citation>
    <scope>NUCLEOTIDE SEQUENCE</scope>
    <source>
        <strain evidence="1">PFS-102/07</strain>
        <tissue evidence="1">Leaf</tissue>
    </source>
</reference>
<dbReference type="EMBL" id="QGKV02000299">
    <property type="protein sequence ID" value="KAF3592171.1"/>
    <property type="molecule type" value="Genomic_DNA"/>
</dbReference>
<name>A0A3N6T3U6_BRACR</name>
<evidence type="ECO:0000313" key="2">
    <source>
        <dbReference type="EMBL" id="KAF3592171.1"/>
    </source>
</evidence>
<reference evidence="2" key="2">
    <citation type="submission" date="2019-12" db="EMBL/GenBank/DDBJ databases">
        <authorList>
            <person name="Studholme D.J."/>
            <person name="Sarris P."/>
        </authorList>
    </citation>
    <scope>NUCLEOTIDE SEQUENCE</scope>
    <source>
        <strain evidence="2">PFS-1207/04</strain>
        <tissue evidence="2">Leaf</tissue>
    </source>
</reference>
<dbReference type="EMBL" id="QGKY02002305">
    <property type="protein sequence ID" value="KAF2532006.1"/>
    <property type="molecule type" value="Genomic_DNA"/>
</dbReference>
<organism evidence="1">
    <name type="scientific">Brassica cretica</name>
    <name type="common">Mustard</name>
    <dbReference type="NCBI Taxonomy" id="69181"/>
    <lineage>
        <taxon>Eukaryota</taxon>
        <taxon>Viridiplantae</taxon>
        <taxon>Streptophyta</taxon>
        <taxon>Embryophyta</taxon>
        <taxon>Tracheophyta</taxon>
        <taxon>Spermatophyta</taxon>
        <taxon>Magnoliopsida</taxon>
        <taxon>eudicotyledons</taxon>
        <taxon>Gunneridae</taxon>
        <taxon>Pentapetalae</taxon>
        <taxon>rosids</taxon>
        <taxon>malvids</taxon>
        <taxon>Brassicales</taxon>
        <taxon>Brassicaceae</taxon>
        <taxon>Brassiceae</taxon>
        <taxon>Brassica</taxon>
    </lineage>
</organism>
<protein>
    <submittedName>
        <fullName evidence="1">Uncharacterized protein</fullName>
    </submittedName>
</protein>
<dbReference type="AlphaFoldDB" id="A0A3N6T3U6"/>
<accession>A0A3N6T3U6</accession>
<evidence type="ECO:0000313" key="1">
    <source>
        <dbReference type="EMBL" id="KAF2532006.1"/>
    </source>
</evidence>
<dbReference type="Proteomes" id="UP000266723">
    <property type="component" value="Unassembled WGS sequence"/>
</dbReference>
<evidence type="ECO:0000313" key="3">
    <source>
        <dbReference type="Proteomes" id="UP000266723"/>
    </source>
</evidence>
<sequence length="54" mass="6333">MLRSYTRNLASKNPVVVSEGDVTDTDETEAWLAQVTITDWLNHTRREEGRERRE</sequence>
<reference evidence="2 3" key="3">
    <citation type="journal article" date="2020" name="BMC Genomics">
        <title>Intraspecific diversification of the crop wild relative Brassica cretica Lam. using demographic model selection.</title>
        <authorList>
            <person name="Kioukis A."/>
            <person name="Michalopoulou V.A."/>
            <person name="Briers L."/>
            <person name="Pirintsos S."/>
            <person name="Studholme D.J."/>
            <person name="Pavlidis P."/>
            <person name="Sarris P.F."/>
        </authorList>
    </citation>
    <scope>NUCLEOTIDE SEQUENCE [LARGE SCALE GENOMIC DNA]</scope>
    <source>
        <strain evidence="3">cv. PFS-1207/04</strain>
        <strain evidence="2">PFS-1207/04</strain>
    </source>
</reference>
<keyword evidence="3" id="KW-1185">Reference proteome</keyword>